<name>A0A238WAP9_9ACTN</name>
<dbReference type="EMBL" id="FZNR01000002">
    <property type="protein sequence ID" value="SNR42779.1"/>
    <property type="molecule type" value="Genomic_DNA"/>
</dbReference>
<dbReference type="InterPro" id="IPR027417">
    <property type="entry name" value="P-loop_NTPase"/>
</dbReference>
<protein>
    <submittedName>
        <fullName evidence="2">Uridine kinase</fullName>
    </submittedName>
</protein>
<dbReference type="GO" id="GO:0016301">
    <property type="term" value="F:kinase activity"/>
    <property type="evidence" value="ECO:0007669"/>
    <property type="project" value="UniProtKB-KW"/>
</dbReference>
<dbReference type="Proteomes" id="UP000198415">
    <property type="component" value="Unassembled WGS sequence"/>
</dbReference>
<keyword evidence="2" id="KW-0808">Transferase</keyword>
<keyword evidence="3" id="KW-1185">Reference proteome</keyword>
<dbReference type="Gene3D" id="3.40.50.300">
    <property type="entry name" value="P-loop containing nucleotide triphosphate hydrolases"/>
    <property type="match status" value="1"/>
</dbReference>
<proteinExistence type="predicted"/>
<organism evidence="2 3">
    <name type="scientific">Actinoplanes regularis</name>
    <dbReference type="NCBI Taxonomy" id="52697"/>
    <lineage>
        <taxon>Bacteria</taxon>
        <taxon>Bacillati</taxon>
        <taxon>Actinomycetota</taxon>
        <taxon>Actinomycetes</taxon>
        <taxon>Micromonosporales</taxon>
        <taxon>Micromonosporaceae</taxon>
        <taxon>Actinoplanes</taxon>
    </lineage>
</organism>
<gene>
    <name evidence="2" type="ORF">SAMN06264365_102262</name>
</gene>
<evidence type="ECO:0000313" key="2">
    <source>
        <dbReference type="EMBL" id="SNR42779.1"/>
    </source>
</evidence>
<evidence type="ECO:0000313" key="3">
    <source>
        <dbReference type="Proteomes" id="UP000198415"/>
    </source>
</evidence>
<sequence>MTAGRAAAAGSGGGVSAPDTNVEPSRGEWLENAVDRVVAWARDREPSAGKRRVLAVEGRSGSGKTTLAAEVAERLGAPLVHMDDLYAGWDGLEQAVTALREWVLEPLARERPAVWRRWDWVAHEYAEEHRVPEADWLVVEGVGTGAGVLRPYTCGVVWLNSPTALRKRRALARDGQTYAPHWERWAAHEEVFYAAENVSANADLIIENG</sequence>
<dbReference type="SUPFAM" id="SSF52540">
    <property type="entry name" value="P-loop containing nucleoside triphosphate hydrolases"/>
    <property type="match status" value="1"/>
</dbReference>
<reference evidence="2 3" key="1">
    <citation type="submission" date="2017-06" db="EMBL/GenBank/DDBJ databases">
        <authorList>
            <person name="Kim H.J."/>
            <person name="Triplett B.A."/>
        </authorList>
    </citation>
    <scope>NUCLEOTIDE SEQUENCE [LARGE SCALE GENOMIC DNA]</scope>
    <source>
        <strain evidence="2 3">DSM 43151</strain>
    </source>
</reference>
<keyword evidence="2" id="KW-0418">Kinase</keyword>
<dbReference type="AlphaFoldDB" id="A0A238WAP9"/>
<accession>A0A238WAP9</accession>
<feature type="region of interest" description="Disordered" evidence="1">
    <location>
        <begin position="1"/>
        <end position="28"/>
    </location>
</feature>
<evidence type="ECO:0000256" key="1">
    <source>
        <dbReference type="SAM" id="MobiDB-lite"/>
    </source>
</evidence>